<dbReference type="PROSITE" id="PS50188">
    <property type="entry name" value="B302_SPRY"/>
    <property type="match status" value="1"/>
</dbReference>
<evidence type="ECO:0000313" key="2">
    <source>
        <dbReference type="EMBL" id="CAB9517463.1"/>
    </source>
</evidence>
<dbReference type="Pfam" id="PF00622">
    <property type="entry name" value="SPRY"/>
    <property type="match status" value="1"/>
</dbReference>
<dbReference type="InterPro" id="IPR003877">
    <property type="entry name" value="SPRY_dom"/>
</dbReference>
<protein>
    <submittedName>
        <fullName evidence="2">Ran-binding protein 9</fullName>
    </submittedName>
</protein>
<accession>A0A9N8HJG2</accession>
<dbReference type="AlphaFoldDB" id="A0A9N8HJG2"/>
<dbReference type="InterPro" id="IPR044736">
    <property type="entry name" value="Gid1/RanBPM/SPLA_SPRY"/>
</dbReference>
<dbReference type="PANTHER" id="PTHR12864">
    <property type="entry name" value="RAN BINDING PROTEIN 9-RELATED"/>
    <property type="match status" value="1"/>
</dbReference>
<proteinExistence type="predicted"/>
<dbReference type="InterPro" id="IPR043136">
    <property type="entry name" value="B30.2/SPRY_sf"/>
</dbReference>
<reference evidence="2" key="1">
    <citation type="submission" date="2020-06" db="EMBL/GenBank/DDBJ databases">
        <authorList>
            <consortium name="Plant Systems Biology data submission"/>
        </authorList>
    </citation>
    <scope>NUCLEOTIDE SEQUENCE</scope>
    <source>
        <strain evidence="2">D6</strain>
    </source>
</reference>
<dbReference type="Gene3D" id="2.60.120.920">
    <property type="match status" value="1"/>
</dbReference>
<gene>
    <name evidence="2" type="ORF">SEMRO_858_G211860.1</name>
</gene>
<dbReference type="SUPFAM" id="SSF49899">
    <property type="entry name" value="Concanavalin A-like lectins/glucanases"/>
    <property type="match status" value="1"/>
</dbReference>
<feature type="domain" description="B30.2/SPRY" evidence="1">
    <location>
        <begin position="474"/>
        <end position="687"/>
    </location>
</feature>
<comment type="caution">
    <text evidence="2">The sequence shown here is derived from an EMBL/GenBank/DDBJ whole genome shotgun (WGS) entry which is preliminary data.</text>
</comment>
<keyword evidence="3" id="KW-1185">Reference proteome</keyword>
<dbReference type="CDD" id="cd12885">
    <property type="entry name" value="SPRY_RanBP_like"/>
    <property type="match status" value="1"/>
</dbReference>
<dbReference type="OrthoDB" id="258495at2759"/>
<dbReference type="SMART" id="SM00449">
    <property type="entry name" value="SPRY"/>
    <property type="match status" value="1"/>
</dbReference>
<dbReference type="SUPFAM" id="SSF81383">
    <property type="entry name" value="F-box domain"/>
    <property type="match status" value="1"/>
</dbReference>
<dbReference type="InterPro" id="IPR050618">
    <property type="entry name" value="Ubq-SigPath_Reg"/>
</dbReference>
<dbReference type="Proteomes" id="UP001153069">
    <property type="component" value="Unassembled WGS sequence"/>
</dbReference>
<dbReference type="InterPro" id="IPR013320">
    <property type="entry name" value="ConA-like_dom_sf"/>
</dbReference>
<evidence type="ECO:0000259" key="1">
    <source>
        <dbReference type="PROSITE" id="PS50188"/>
    </source>
</evidence>
<dbReference type="InterPro" id="IPR036047">
    <property type="entry name" value="F-box-like_dom_sf"/>
</dbReference>
<dbReference type="InterPro" id="IPR001870">
    <property type="entry name" value="B30.2/SPRY"/>
</dbReference>
<dbReference type="EMBL" id="CAICTM010000857">
    <property type="protein sequence ID" value="CAB9517463.1"/>
    <property type="molecule type" value="Genomic_DNA"/>
</dbReference>
<evidence type="ECO:0000313" key="3">
    <source>
        <dbReference type="Proteomes" id="UP001153069"/>
    </source>
</evidence>
<name>A0A9N8HJG2_9STRA</name>
<sequence>MEVLSGNNNNRGNNSNSFALSHQYHRYSSVSLASAVSEDNYSLAESFHTCYDDPAIDEEFKEAESTMTSRVASFACLEDIIMEEDVPLSLHPKSKFMSSSSSQWGNKQANGMLSHSHLPGQSIVPLRAYAQLQQQPLSPRLTAARLALSSDIGVLRRCDSSSSSPQRSNNNSPKELAKVLLDREAMSSSSAAFPMSRSFATPRMAVGTAFRYISSSGNKEEEEEKQAECLPPPPPFVTATNFSYNTTKVNKKKNKKRRPRVLQLEDLADDLQVQFLSFLPLADVRAVMATNRRYRKLLFTQDAQNLWQSWCHRYQWPQLMPTTATAQQPIMEQKKTNNGVILIDDLSLPTAARPASSAMLPEPSPWHQQANLSLLLSMAQQQPADIDQAQLHKYQTWRYANVSSSSRRRRSRLRVHTTDGNQQPLLHYEFRPEHQQWMVQFTGRVGMGDRCVRSNQPLPRPTLIQKKAWMVPPSSPQTYKLLVSPNRESDYSHRHGGSGSHGGLLDLFCRSKRAIAPPKPAWRPFVAPFVTQDKATVHLTPRFVSYYEVSIMAPPADDNDTQENMNNRRPSNVKDCVAVGVATETFDWHTRMPGWDAASFGYHGDDGGIFHSSGGMLKEFGPSFGRGDVVGCGIDHVMRGIFYTLNGKFLGYAWTDLPLEILERDMYPVVGIDTNDLIHCNFGTESFKYDLASMVVRHEEFVHQSLSFAARS</sequence>
<organism evidence="2 3">
    <name type="scientific">Seminavis robusta</name>
    <dbReference type="NCBI Taxonomy" id="568900"/>
    <lineage>
        <taxon>Eukaryota</taxon>
        <taxon>Sar</taxon>
        <taxon>Stramenopiles</taxon>
        <taxon>Ochrophyta</taxon>
        <taxon>Bacillariophyta</taxon>
        <taxon>Bacillariophyceae</taxon>
        <taxon>Bacillariophycidae</taxon>
        <taxon>Naviculales</taxon>
        <taxon>Naviculaceae</taxon>
        <taxon>Seminavis</taxon>
    </lineage>
</organism>